<dbReference type="AlphaFoldDB" id="A0A7Y0HHR1"/>
<name>A0A7Y0HHR1_9PROT</name>
<keyword evidence="20" id="KW-1185">Reference proteome</keyword>
<evidence type="ECO:0000256" key="8">
    <source>
        <dbReference type="ARBA" id="ARBA00022679"/>
    </source>
</evidence>
<dbReference type="GO" id="GO:0016020">
    <property type="term" value="C:membrane"/>
    <property type="evidence" value="ECO:0007669"/>
    <property type="project" value="UniProtKB-SubCell"/>
</dbReference>
<evidence type="ECO:0000256" key="13">
    <source>
        <dbReference type="ARBA" id="ARBA00023209"/>
    </source>
</evidence>
<sequence length="184" mass="19982">MLFSLPNILTLLRIVAIAPIVVLFYVDGNWTNWTVFGLFAIAGITDFFDGYLARATGQVSKLGRFLDPIADKLLVSAVILMLVAVGDLRGYAVLPGLVILIREITVSGLREYLAEVRVGVPVSSLAKWKTTIQMLALGFLIVGEASPAMIPSTLIGEVLIWIAAFLTVITGFDYLRAGLKHMTD</sequence>
<comment type="pathway">
    <text evidence="2">Phospholipid metabolism; phosphatidylglycerol biosynthesis; phosphatidylglycerol from CDP-diacylglycerol: step 1/2.</text>
</comment>
<keyword evidence="12 18" id="KW-0472">Membrane</keyword>
<evidence type="ECO:0000256" key="16">
    <source>
        <dbReference type="NCBIfam" id="TIGR00560"/>
    </source>
</evidence>
<reference evidence="19 20" key="1">
    <citation type="submission" date="2020-04" db="EMBL/GenBank/DDBJ databases">
        <title>Rhodospirillaceae bacterium KN72 isolated from deep sea.</title>
        <authorList>
            <person name="Zhang D.-C."/>
        </authorList>
    </citation>
    <scope>NUCLEOTIDE SEQUENCE [LARGE SCALE GENOMIC DNA]</scope>
    <source>
        <strain evidence="19 20">KN72</strain>
    </source>
</reference>
<keyword evidence="13" id="KW-0594">Phospholipid biosynthesis</keyword>
<dbReference type="InterPro" id="IPR043130">
    <property type="entry name" value="CDP-OH_PTrfase_TM_dom"/>
</dbReference>
<evidence type="ECO:0000256" key="12">
    <source>
        <dbReference type="ARBA" id="ARBA00023136"/>
    </source>
</evidence>
<evidence type="ECO:0000256" key="6">
    <source>
        <dbReference type="ARBA" id="ARBA00014944"/>
    </source>
</evidence>
<dbReference type="PANTHER" id="PTHR14269">
    <property type="entry name" value="CDP-DIACYLGLYCEROL--GLYCEROL-3-PHOSPHATE 3-PHOSPHATIDYLTRANSFERASE-RELATED"/>
    <property type="match status" value="1"/>
</dbReference>
<dbReference type="PROSITE" id="PS00379">
    <property type="entry name" value="CDP_ALCOHOL_P_TRANSF"/>
    <property type="match status" value="1"/>
</dbReference>
<dbReference type="RefSeq" id="WP_169626127.1">
    <property type="nucleotide sequence ID" value="NZ_JABBNT010000004.1"/>
</dbReference>
<dbReference type="Pfam" id="PF01066">
    <property type="entry name" value="CDP-OH_P_transf"/>
    <property type="match status" value="1"/>
</dbReference>
<evidence type="ECO:0000256" key="2">
    <source>
        <dbReference type="ARBA" id="ARBA00005042"/>
    </source>
</evidence>
<evidence type="ECO:0000313" key="19">
    <source>
        <dbReference type="EMBL" id="NMM45744.1"/>
    </source>
</evidence>
<protein>
    <recommendedName>
        <fullName evidence="6 16">CDP-diacylglycerol--glycerol-3-phosphate 3-phosphatidyltransferase</fullName>
        <ecNumber evidence="5 16">2.7.8.5</ecNumber>
    </recommendedName>
</protein>
<comment type="catalytic activity">
    <reaction evidence="15">
        <text>a CDP-1,2-diacyl-sn-glycerol + sn-glycerol 3-phosphate = a 1,2-diacyl-sn-glycero-3-phospho-(1'-sn-glycero-3'-phosphate) + CMP + H(+)</text>
        <dbReference type="Rhea" id="RHEA:12593"/>
        <dbReference type="ChEBI" id="CHEBI:15378"/>
        <dbReference type="ChEBI" id="CHEBI:57597"/>
        <dbReference type="ChEBI" id="CHEBI:58332"/>
        <dbReference type="ChEBI" id="CHEBI:60110"/>
        <dbReference type="ChEBI" id="CHEBI:60377"/>
        <dbReference type="EC" id="2.7.8.5"/>
    </reaction>
</comment>
<dbReference type="EMBL" id="JABBNT010000004">
    <property type="protein sequence ID" value="NMM45744.1"/>
    <property type="molecule type" value="Genomic_DNA"/>
</dbReference>
<evidence type="ECO:0000313" key="20">
    <source>
        <dbReference type="Proteomes" id="UP000539372"/>
    </source>
</evidence>
<keyword evidence="9 18" id="KW-0812">Transmembrane</keyword>
<dbReference type="Gene3D" id="1.20.120.1760">
    <property type="match status" value="1"/>
</dbReference>
<evidence type="ECO:0000256" key="14">
    <source>
        <dbReference type="ARBA" id="ARBA00023264"/>
    </source>
</evidence>
<evidence type="ECO:0000256" key="17">
    <source>
        <dbReference type="RuleBase" id="RU003750"/>
    </source>
</evidence>
<keyword evidence="14" id="KW-1208">Phospholipid metabolism</keyword>
<keyword evidence="8 17" id="KW-0808">Transferase</keyword>
<comment type="similarity">
    <text evidence="4 17">Belongs to the CDP-alcohol phosphatidyltransferase class-I family.</text>
</comment>
<gene>
    <name evidence="19" type="primary">pgsA</name>
    <name evidence="19" type="ORF">HH303_14705</name>
</gene>
<evidence type="ECO:0000256" key="15">
    <source>
        <dbReference type="ARBA" id="ARBA00048586"/>
    </source>
</evidence>
<dbReference type="PIRSF" id="PIRSF000847">
    <property type="entry name" value="Phos_ph_gly_syn"/>
    <property type="match status" value="1"/>
</dbReference>
<comment type="pathway">
    <text evidence="3">Lipid metabolism.</text>
</comment>
<evidence type="ECO:0000256" key="1">
    <source>
        <dbReference type="ARBA" id="ARBA00004141"/>
    </source>
</evidence>
<comment type="subcellular location">
    <subcellularLocation>
        <location evidence="1">Membrane</location>
        <topology evidence="1">Multi-pass membrane protein</topology>
    </subcellularLocation>
</comment>
<feature type="transmembrane region" description="Helical" evidence="18">
    <location>
        <begin position="158"/>
        <end position="175"/>
    </location>
</feature>
<organism evidence="19 20">
    <name type="scientific">Pacificispira spongiicola</name>
    <dbReference type="NCBI Taxonomy" id="2729598"/>
    <lineage>
        <taxon>Bacteria</taxon>
        <taxon>Pseudomonadati</taxon>
        <taxon>Pseudomonadota</taxon>
        <taxon>Alphaproteobacteria</taxon>
        <taxon>Rhodospirillales</taxon>
        <taxon>Rhodospirillaceae</taxon>
        <taxon>Pacificispira</taxon>
    </lineage>
</organism>
<evidence type="ECO:0000256" key="4">
    <source>
        <dbReference type="ARBA" id="ARBA00010441"/>
    </source>
</evidence>
<proteinExistence type="inferred from homology"/>
<evidence type="ECO:0000256" key="7">
    <source>
        <dbReference type="ARBA" id="ARBA00022516"/>
    </source>
</evidence>
<keyword evidence="11" id="KW-0443">Lipid metabolism</keyword>
<accession>A0A7Y0HHR1</accession>
<dbReference type="InterPro" id="IPR050324">
    <property type="entry name" value="CDP-alcohol_PTase-I"/>
</dbReference>
<dbReference type="InterPro" id="IPR000462">
    <property type="entry name" value="CDP-OH_P_trans"/>
</dbReference>
<dbReference type="EC" id="2.7.8.5" evidence="5 16"/>
<evidence type="ECO:0000256" key="9">
    <source>
        <dbReference type="ARBA" id="ARBA00022692"/>
    </source>
</evidence>
<feature type="transmembrane region" description="Helical" evidence="18">
    <location>
        <begin position="73"/>
        <end position="101"/>
    </location>
</feature>
<feature type="transmembrane region" description="Helical" evidence="18">
    <location>
        <begin position="33"/>
        <end position="53"/>
    </location>
</feature>
<dbReference type="InterPro" id="IPR004570">
    <property type="entry name" value="Phosphatidylglycerol_P_synth"/>
</dbReference>
<dbReference type="NCBIfam" id="TIGR00560">
    <property type="entry name" value="pgsA"/>
    <property type="match status" value="1"/>
</dbReference>
<evidence type="ECO:0000256" key="3">
    <source>
        <dbReference type="ARBA" id="ARBA00005189"/>
    </source>
</evidence>
<evidence type="ECO:0000256" key="11">
    <source>
        <dbReference type="ARBA" id="ARBA00023098"/>
    </source>
</evidence>
<comment type="caution">
    <text evidence="19">The sequence shown here is derived from an EMBL/GenBank/DDBJ whole genome shotgun (WGS) entry which is preliminary data.</text>
</comment>
<evidence type="ECO:0000256" key="18">
    <source>
        <dbReference type="SAM" id="Phobius"/>
    </source>
</evidence>
<evidence type="ECO:0000256" key="10">
    <source>
        <dbReference type="ARBA" id="ARBA00022989"/>
    </source>
</evidence>
<keyword evidence="10 18" id="KW-1133">Transmembrane helix</keyword>
<keyword evidence="7" id="KW-0444">Lipid biosynthesis</keyword>
<dbReference type="Proteomes" id="UP000539372">
    <property type="component" value="Unassembled WGS sequence"/>
</dbReference>
<dbReference type="PANTHER" id="PTHR14269:SF62">
    <property type="entry name" value="CDP-DIACYLGLYCEROL--GLYCEROL-3-PHOSPHATE 3-PHOSPHATIDYLTRANSFERASE 1, CHLOROPLASTIC"/>
    <property type="match status" value="1"/>
</dbReference>
<feature type="transmembrane region" description="Helical" evidence="18">
    <location>
        <begin position="6"/>
        <end position="26"/>
    </location>
</feature>
<dbReference type="GO" id="GO:0008444">
    <property type="term" value="F:CDP-diacylglycerol-glycerol-3-phosphate 3-phosphatidyltransferase activity"/>
    <property type="evidence" value="ECO:0007669"/>
    <property type="project" value="UniProtKB-UniRule"/>
</dbReference>
<dbReference type="GO" id="GO:0046474">
    <property type="term" value="P:glycerophospholipid biosynthetic process"/>
    <property type="evidence" value="ECO:0007669"/>
    <property type="project" value="TreeGrafter"/>
</dbReference>
<evidence type="ECO:0000256" key="5">
    <source>
        <dbReference type="ARBA" id="ARBA00013170"/>
    </source>
</evidence>
<dbReference type="InterPro" id="IPR048254">
    <property type="entry name" value="CDP_ALCOHOL_P_TRANSF_CS"/>
</dbReference>